<dbReference type="Gene3D" id="3.30.70.240">
    <property type="match status" value="1"/>
</dbReference>
<keyword evidence="2" id="KW-0648">Protein biosynthesis</keyword>
<dbReference type="PANTHER" id="PTHR43261">
    <property type="entry name" value="TRANSLATION ELONGATION FACTOR G-RELATED"/>
    <property type="match status" value="1"/>
</dbReference>
<evidence type="ECO:0000313" key="5">
    <source>
        <dbReference type="EMBL" id="SVC84307.1"/>
    </source>
</evidence>
<dbReference type="CDD" id="cd03713">
    <property type="entry name" value="EFG_mtEFG_C"/>
    <property type="match status" value="1"/>
</dbReference>
<organism evidence="5">
    <name type="scientific">marine metagenome</name>
    <dbReference type="NCBI Taxonomy" id="408172"/>
    <lineage>
        <taxon>unclassified sequences</taxon>
        <taxon>metagenomes</taxon>
        <taxon>ecological metagenomes</taxon>
    </lineage>
</organism>
<name>A0A382QH38_9ZZZZ</name>
<dbReference type="SUPFAM" id="SSF54980">
    <property type="entry name" value="EF-G C-terminal domain-like"/>
    <property type="match status" value="1"/>
</dbReference>
<dbReference type="GO" id="GO:0032790">
    <property type="term" value="P:ribosome disassembly"/>
    <property type="evidence" value="ECO:0007669"/>
    <property type="project" value="TreeGrafter"/>
</dbReference>
<evidence type="ECO:0000256" key="1">
    <source>
        <dbReference type="ARBA" id="ARBA00022741"/>
    </source>
</evidence>
<dbReference type="Pfam" id="PF00679">
    <property type="entry name" value="EFG_C"/>
    <property type="match status" value="1"/>
</dbReference>
<proteinExistence type="predicted"/>
<evidence type="ECO:0000256" key="3">
    <source>
        <dbReference type="ARBA" id="ARBA00023134"/>
    </source>
</evidence>
<dbReference type="SMART" id="SM00838">
    <property type="entry name" value="EFG_C"/>
    <property type="match status" value="1"/>
</dbReference>
<protein>
    <recommendedName>
        <fullName evidence="4">Elongation factor EFG domain-containing protein</fullName>
    </recommendedName>
</protein>
<dbReference type="GO" id="GO:0005525">
    <property type="term" value="F:GTP binding"/>
    <property type="evidence" value="ECO:0007669"/>
    <property type="project" value="UniProtKB-KW"/>
</dbReference>
<reference evidence="5" key="1">
    <citation type="submission" date="2018-05" db="EMBL/GenBank/DDBJ databases">
        <authorList>
            <person name="Lanie J.A."/>
            <person name="Ng W.-L."/>
            <person name="Kazmierczak K.M."/>
            <person name="Andrzejewski T.M."/>
            <person name="Davidsen T.M."/>
            <person name="Wayne K.J."/>
            <person name="Tettelin H."/>
            <person name="Glass J.I."/>
            <person name="Rusch D."/>
            <person name="Podicherti R."/>
            <person name="Tsui H.-C.T."/>
            <person name="Winkler M.E."/>
        </authorList>
    </citation>
    <scope>NUCLEOTIDE SEQUENCE</scope>
</reference>
<gene>
    <name evidence="5" type="ORF">METZ01_LOCUS337161</name>
</gene>
<sequence>EEFLGDVLGDLQSRRAQVQSMESQTGVQIVKAFVPLAETFQYATILRSNTTGRASFTQELDHYAQAPMIKKEQ</sequence>
<dbReference type="GO" id="GO:0006412">
    <property type="term" value="P:translation"/>
    <property type="evidence" value="ECO:0007669"/>
    <property type="project" value="UniProtKB-KW"/>
</dbReference>
<dbReference type="InterPro" id="IPR035647">
    <property type="entry name" value="EFG_III/V"/>
</dbReference>
<dbReference type="InterPro" id="IPR000640">
    <property type="entry name" value="EFG_V-like"/>
</dbReference>
<evidence type="ECO:0000259" key="4">
    <source>
        <dbReference type="SMART" id="SM00838"/>
    </source>
</evidence>
<feature type="domain" description="Elongation factor EFG" evidence="4">
    <location>
        <begin position="1"/>
        <end position="73"/>
    </location>
</feature>
<dbReference type="InterPro" id="IPR035649">
    <property type="entry name" value="EFG_V"/>
</dbReference>
<evidence type="ECO:0000256" key="2">
    <source>
        <dbReference type="ARBA" id="ARBA00022917"/>
    </source>
</evidence>
<keyword evidence="1" id="KW-0547">Nucleotide-binding</keyword>
<keyword evidence="3" id="KW-0342">GTP-binding</keyword>
<feature type="non-terminal residue" evidence="5">
    <location>
        <position position="1"/>
    </location>
</feature>
<dbReference type="PANTHER" id="PTHR43261:SF1">
    <property type="entry name" value="RIBOSOME-RELEASING FACTOR 2, MITOCHONDRIAL"/>
    <property type="match status" value="1"/>
</dbReference>
<dbReference type="AlphaFoldDB" id="A0A382QH38"/>
<dbReference type="FunFam" id="3.30.70.240:FF:000001">
    <property type="entry name" value="Elongation factor G"/>
    <property type="match status" value="1"/>
</dbReference>
<accession>A0A382QH38</accession>
<dbReference type="EMBL" id="UINC01114178">
    <property type="protein sequence ID" value="SVC84307.1"/>
    <property type="molecule type" value="Genomic_DNA"/>
</dbReference>